<evidence type="ECO:0000313" key="1">
    <source>
        <dbReference type="EMBL" id="MBB1244687.1"/>
    </source>
</evidence>
<accession>A0ABR6EH93</accession>
<proteinExistence type="predicted"/>
<dbReference type="EMBL" id="WMLF01000183">
    <property type="protein sequence ID" value="MBB1244687.1"/>
    <property type="molecule type" value="Genomic_DNA"/>
</dbReference>
<sequence>MTPEDAATPRERARALRRQGRTYAEIVAEVGVAKSTVSRWVRDLPRPSTPPERLRRMSEARWARHRRDVALRRTRTRAEAAAQVGRLSERELLLVGAGLYWAEGAKSKPYRTQEQIQFVNSDPGMIRVFLAWLALLGVGKDRLQLRLMIHETADVAGALEYWAALVGVDATAFSKTTLKKHNPKTVRKNVGAEYRGCLVVGVRGGAEIYRRVEGWWCGIVWGAEAAQEGELSE</sequence>
<protein>
    <submittedName>
        <fullName evidence="1">Helix-turn-helix transcriptional regulator</fullName>
    </submittedName>
</protein>
<organism evidence="1 2">
    <name type="scientific">Streptomyces durbertensis</name>
    <dbReference type="NCBI Taxonomy" id="2448886"/>
    <lineage>
        <taxon>Bacteria</taxon>
        <taxon>Bacillati</taxon>
        <taxon>Actinomycetota</taxon>
        <taxon>Actinomycetes</taxon>
        <taxon>Kitasatosporales</taxon>
        <taxon>Streptomycetaceae</taxon>
        <taxon>Streptomyces</taxon>
    </lineage>
</organism>
<name>A0ABR6EH93_9ACTN</name>
<keyword evidence="2" id="KW-1185">Reference proteome</keyword>
<dbReference type="InterPro" id="IPR001387">
    <property type="entry name" value="Cro/C1-type_HTH"/>
</dbReference>
<dbReference type="Proteomes" id="UP000766698">
    <property type="component" value="Unassembled WGS sequence"/>
</dbReference>
<gene>
    <name evidence="1" type="ORF">GL263_14090</name>
</gene>
<reference evidence="2" key="1">
    <citation type="journal article" date="2020" name="Syst. Appl. Microbiol.">
        <title>Streptomyces alkaliterrae sp. nov., isolated from an alkaline soil, and emended descriptions of Streptomyces alkaliphilus, Streptomyces calidiresistens and Streptomyces durbertensis.</title>
        <authorList>
            <person name="Swiecimska M."/>
            <person name="Golinska P."/>
            <person name="Nouioui I."/>
            <person name="Wypij M."/>
            <person name="Rai M."/>
            <person name="Sangal V."/>
            <person name="Goodfellow M."/>
        </authorList>
    </citation>
    <scope>NUCLEOTIDE SEQUENCE [LARGE SCALE GENOMIC DNA]</scope>
    <source>
        <strain evidence="2">DSM 104538</strain>
    </source>
</reference>
<comment type="caution">
    <text evidence="1">The sequence shown here is derived from an EMBL/GenBank/DDBJ whole genome shotgun (WGS) entry which is preliminary data.</text>
</comment>
<evidence type="ECO:0000313" key="2">
    <source>
        <dbReference type="Proteomes" id="UP000766698"/>
    </source>
</evidence>
<dbReference type="CDD" id="cd00093">
    <property type="entry name" value="HTH_XRE"/>
    <property type="match status" value="1"/>
</dbReference>